<dbReference type="EMBL" id="CAADFL010000776">
    <property type="protein sequence ID" value="VFK21313.1"/>
    <property type="molecule type" value="Genomic_DNA"/>
</dbReference>
<evidence type="ECO:0000313" key="2">
    <source>
        <dbReference type="EMBL" id="VFJ74555.1"/>
    </source>
</evidence>
<proteinExistence type="predicted"/>
<dbReference type="AlphaFoldDB" id="A0A450TP58"/>
<dbReference type="EMBL" id="CAADFA010000528">
    <property type="protein sequence ID" value="VFJ69639.1"/>
    <property type="molecule type" value="Genomic_DNA"/>
</dbReference>
<evidence type="ECO:0008006" key="4">
    <source>
        <dbReference type="Google" id="ProtNLM"/>
    </source>
</evidence>
<gene>
    <name evidence="2" type="ORF">BECKFM1743A_GA0114220_107853</name>
    <name evidence="3" type="ORF">BECKFM1743B_GA0114221_107763</name>
    <name evidence="1" type="ORF">BECKFM1743C_GA0114222_105286</name>
</gene>
<accession>A0A450TP58</accession>
<evidence type="ECO:0000313" key="3">
    <source>
        <dbReference type="EMBL" id="VFK21313.1"/>
    </source>
</evidence>
<evidence type="ECO:0000313" key="1">
    <source>
        <dbReference type="EMBL" id="VFJ69639.1"/>
    </source>
</evidence>
<protein>
    <recommendedName>
        <fullName evidence="4">HicB family protein</fullName>
    </recommendedName>
</protein>
<sequence length="83" mass="9251">MTHMAHYALQVPEPLFAHACKVAEEEKISANEFFVAAIAEKISSLETRAYFRERGARGDILGFDAWLSASPDIPVTVEGDRRD</sequence>
<name>A0A450TP58_9GAMM</name>
<dbReference type="EMBL" id="CAADEZ010000785">
    <property type="protein sequence ID" value="VFJ74555.1"/>
    <property type="molecule type" value="Genomic_DNA"/>
</dbReference>
<reference evidence="1" key="1">
    <citation type="submission" date="2019-02" db="EMBL/GenBank/DDBJ databases">
        <authorList>
            <person name="Gruber-Vodicka R. H."/>
            <person name="Seah K. B. B."/>
        </authorList>
    </citation>
    <scope>NUCLEOTIDE SEQUENCE</scope>
    <source>
        <strain evidence="2">BECK_BZ163</strain>
        <strain evidence="3">BECK_BZ164</strain>
        <strain evidence="1">BECK_BZ165</strain>
    </source>
</reference>
<organism evidence="1">
    <name type="scientific">Candidatus Kentrum sp. FM</name>
    <dbReference type="NCBI Taxonomy" id="2126340"/>
    <lineage>
        <taxon>Bacteria</taxon>
        <taxon>Pseudomonadati</taxon>
        <taxon>Pseudomonadota</taxon>
        <taxon>Gammaproteobacteria</taxon>
        <taxon>Candidatus Kentrum</taxon>
    </lineage>
</organism>